<gene>
    <name evidence="2" type="ORF">GCM10008098_10060</name>
</gene>
<name>A0ABQ2ZM40_9GAMM</name>
<protein>
    <submittedName>
        <fullName evidence="2">Uncharacterized protein</fullName>
    </submittedName>
</protein>
<sequence length="65" mass="7098">MDPGAKMLLSEPTTKKAARAKGKTWRQEILDIGATSDDEFAADGMRISGMDSETHIPPLIREPTL</sequence>
<keyword evidence="3" id="KW-1185">Reference proteome</keyword>
<proteinExistence type="predicted"/>
<accession>A0ABQ2ZM40</accession>
<reference evidence="3" key="1">
    <citation type="journal article" date="2019" name="Int. J. Syst. Evol. Microbiol.">
        <title>The Global Catalogue of Microorganisms (GCM) 10K type strain sequencing project: providing services to taxonomists for standard genome sequencing and annotation.</title>
        <authorList>
            <consortium name="The Broad Institute Genomics Platform"/>
            <consortium name="The Broad Institute Genome Sequencing Center for Infectious Disease"/>
            <person name="Wu L."/>
            <person name="Ma J."/>
        </authorList>
    </citation>
    <scope>NUCLEOTIDE SEQUENCE [LARGE SCALE GENOMIC DNA]</scope>
    <source>
        <strain evidence="3">KCTC 22232</strain>
    </source>
</reference>
<evidence type="ECO:0000313" key="3">
    <source>
        <dbReference type="Proteomes" id="UP000621898"/>
    </source>
</evidence>
<comment type="caution">
    <text evidence="2">The sequence shown here is derived from an EMBL/GenBank/DDBJ whole genome shotgun (WGS) entry which is preliminary data.</text>
</comment>
<evidence type="ECO:0000313" key="2">
    <source>
        <dbReference type="EMBL" id="GGY19684.1"/>
    </source>
</evidence>
<dbReference type="Proteomes" id="UP000621898">
    <property type="component" value="Unassembled WGS sequence"/>
</dbReference>
<dbReference type="EMBL" id="BMXT01000001">
    <property type="protein sequence ID" value="GGY19684.1"/>
    <property type="molecule type" value="Genomic_DNA"/>
</dbReference>
<feature type="region of interest" description="Disordered" evidence="1">
    <location>
        <begin position="1"/>
        <end position="22"/>
    </location>
</feature>
<evidence type="ECO:0000256" key="1">
    <source>
        <dbReference type="SAM" id="MobiDB-lite"/>
    </source>
</evidence>
<organism evidence="2 3">
    <name type="scientific">Rhodanobacter panaciterrae</name>
    <dbReference type="NCBI Taxonomy" id="490572"/>
    <lineage>
        <taxon>Bacteria</taxon>
        <taxon>Pseudomonadati</taxon>
        <taxon>Pseudomonadota</taxon>
        <taxon>Gammaproteobacteria</taxon>
        <taxon>Lysobacterales</taxon>
        <taxon>Rhodanobacteraceae</taxon>
        <taxon>Rhodanobacter</taxon>
    </lineage>
</organism>